<comment type="caution">
    <text evidence="4">The sequence shown here is derived from an EMBL/GenBank/DDBJ whole genome shotgun (WGS) entry which is preliminary data.</text>
</comment>
<comment type="similarity">
    <text evidence="2">Belongs to the bacterial solute-binding protein SsuA/TauA family.</text>
</comment>
<keyword evidence="7" id="KW-1185">Reference proteome</keyword>
<comment type="subcellular location">
    <subcellularLocation>
        <location evidence="1">Periplasm</location>
    </subcellularLocation>
</comment>
<reference evidence="5 7" key="2">
    <citation type="submission" date="2019-07" db="EMBL/GenBank/DDBJ databases">
        <title>Tepidimonas ignava SPS-1037 draft genome.</title>
        <authorList>
            <person name="Da Costa M.S."/>
            <person name="Froufe H.J.C."/>
            <person name="Egas C."/>
            <person name="Albuquerque L."/>
        </authorList>
    </citation>
    <scope>NUCLEOTIDE SEQUENCE [LARGE SCALE GENOMIC DNA]</scope>
    <source>
        <strain evidence="5 7">SPS-1037</strain>
    </source>
</reference>
<evidence type="ECO:0000256" key="3">
    <source>
        <dbReference type="ARBA" id="ARBA00022729"/>
    </source>
</evidence>
<dbReference type="EMBL" id="SMAH01000002">
    <property type="protein sequence ID" value="TCS99561.1"/>
    <property type="molecule type" value="Genomic_DNA"/>
</dbReference>
<dbReference type="Proteomes" id="UP000295536">
    <property type="component" value="Unassembled WGS sequence"/>
</dbReference>
<protein>
    <submittedName>
        <fullName evidence="5">ABC transporter, substrate-binding protein, aliphatic sulfonates family</fullName>
    </submittedName>
    <submittedName>
        <fullName evidence="4">NitT/TauT family transport system substrate-binding protein</fullName>
    </submittedName>
</protein>
<dbReference type="Gene3D" id="3.40.190.10">
    <property type="entry name" value="Periplasmic binding protein-like II"/>
    <property type="match status" value="2"/>
</dbReference>
<sequence>MDGARRQWLRQSAAAAAGALLGASGLTGCASNAPLTVACHPWPGYAPIRLAHSLGWWDDGAVRPLATGSASESRQALQAGRAQAAALTLDEVLTASAEGLALHVVGLFNLSHGADVVLARPGYTAASRWPGARVGYEAGAVGTLMAQSWLEQAGLRWRDVVAVTVPFDLHETVWRNGAVDLLVTFEPLATRLRRLGAVTLYDSSQLPPERPIVDVLAVRDDALPRHRAALRRLLADVLAAQRHLLALPVDSTYRLAPWLDLPRHEVPNAFAGLRLTRWEDQRAWLVGTPPKLMVAARALARFLHGAGLRAHGHVPDDLVDAGLLPLEAPT</sequence>
<dbReference type="PROSITE" id="PS51257">
    <property type="entry name" value="PROKAR_LIPOPROTEIN"/>
    <property type="match status" value="1"/>
</dbReference>
<dbReference type="Pfam" id="PF13379">
    <property type="entry name" value="NMT1_2"/>
    <property type="match status" value="1"/>
</dbReference>
<accession>A0A4R3LH80</accession>
<dbReference type="PANTHER" id="PTHR30024:SF47">
    <property type="entry name" value="TAURINE-BINDING PERIPLASMIC PROTEIN"/>
    <property type="match status" value="1"/>
</dbReference>
<reference evidence="4 6" key="1">
    <citation type="submission" date="2019-03" db="EMBL/GenBank/DDBJ databases">
        <title>Genomic Encyclopedia of Type Strains, Phase IV (KMG-IV): sequencing the most valuable type-strain genomes for metagenomic binning, comparative biology and taxonomic classification.</title>
        <authorList>
            <person name="Goeker M."/>
        </authorList>
    </citation>
    <scope>NUCLEOTIDE SEQUENCE [LARGE SCALE GENOMIC DNA]</scope>
    <source>
        <strain evidence="4 6">DSM 12034</strain>
    </source>
</reference>
<evidence type="ECO:0000313" key="7">
    <source>
        <dbReference type="Proteomes" id="UP000315577"/>
    </source>
</evidence>
<dbReference type="EMBL" id="VJNC01000027">
    <property type="protein sequence ID" value="TSE18329.1"/>
    <property type="molecule type" value="Genomic_DNA"/>
</dbReference>
<evidence type="ECO:0000313" key="4">
    <source>
        <dbReference type="EMBL" id="TCS99561.1"/>
    </source>
</evidence>
<dbReference type="InterPro" id="IPR006311">
    <property type="entry name" value="TAT_signal"/>
</dbReference>
<evidence type="ECO:0000256" key="1">
    <source>
        <dbReference type="ARBA" id="ARBA00004418"/>
    </source>
</evidence>
<dbReference type="PROSITE" id="PS51318">
    <property type="entry name" value="TAT"/>
    <property type="match status" value="1"/>
</dbReference>
<dbReference type="SUPFAM" id="SSF53850">
    <property type="entry name" value="Periplasmic binding protein-like II"/>
    <property type="match status" value="1"/>
</dbReference>
<name>A0A4R3LH80_9BURK</name>
<evidence type="ECO:0000313" key="6">
    <source>
        <dbReference type="Proteomes" id="UP000295536"/>
    </source>
</evidence>
<dbReference type="RefSeq" id="WP_132961690.1">
    <property type="nucleotide sequence ID" value="NZ_SMAH01000002.1"/>
</dbReference>
<evidence type="ECO:0000313" key="5">
    <source>
        <dbReference type="EMBL" id="TSE18329.1"/>
    </source>
</evidence>
<gene>
    <name evidence="4" type="ORF">EDC36_102241</name>
    <name evidence="5" type="ORF">Tigna_02565</name>
</gene>
<keyword evidence="3" id="KW-0732">Signal</keyword>
<dbReference type="GO" id="GO:0042597">
    <property type="term" value="C:periplasmic space"/>
    <property type="evidence" value="ECO:0007669"/>
    <property type="project" value="UniProtKB-SubCell"/>
</dbReference>
<dbReference type="PANTHER" id="PTHR30024">
    <property type="entry name" value="ALIPHATIC SULFONATES-BINDING PROTEIN-RELATED"/>
    <property type="match status" value="1"/>
</dbReference>
<organism evidence="4 6">
    <name type="scientific">Tepidimonas ignava</name>
    <dbReference type="NCBI Taxonomy" id="114249"/>
    <lineage>
        <taxon>Bacteria</taxon>
        <taxon>Pseudomonadati</taxon>
        <taxon>Pseudomonadota</taxon>
        <taxon>Betaproteobacteria</taxon>
        <taxon>Burkholderiales</taxon>
        <taxon>Tepidimonas</taxon>
    </lineage>
</organism>
<dbReference type="OrthoDB" id="9815602at2"/>
<dbReference type="AlphaFoldDB" id="A0A4R3LH80"/>
<evidence type="ECO:0000256" key="2">
    <source>
        <dbReference type="ARBA" id="ARBA00010742"/>
    </source>
</evidence>
<dbReference type="Proteomes" id="UP000315577">
    <property type="component" value="Unassembled WGS sequence"/>
</dbReference>
<proteinExistence type="inferred from homology"/>